<dbReference type="RefSeq" id="WP_132075665.1">
    <property type="nucleotide sequence ID" value="NZ_DAIMLW010000211.1"/>
</dbReference>
<dbReference type="AlphaFoldDB" id="A0A4R1Q9I5"/>
<organism evidence="1 2">
    <name type="scientific">Anaerospora hongkongensis</name>
    <dbReference type="NCBI Taxonomy" id="244830"/>
    <lineage>
        <taxon>Bacteria</taxon>
        <taxon>Bacillati</taxon>
        <taxon>Bacillota</taxon>
        <taxon>Negativicutes</taxon>
        <taxon>Selenomonadales</taxon>
        <taxon>Sporomusaceae</taxon>
        <taxon>Anaerospora</taxon>
    </lineage>
</organism>
<dbReference type="OrthoDB" id="1684340at2"/>
<comment type="caution">
    <text evidence="1">The sequence shown here is derived from an EMBL/GenBank/DDBJ whole genome shotgun (WGS) entry which is preliminary data.</text>
</comment>
<protein>
    <recommendedName>
        <fullName evidence="3">Iron-only hydrogenase system regulator</fullName>
    </recommendedName>
</protein>
<evidence type="ECO:0008006" key="3">
    <source>
        <dbReference type="Google" id="ProtNLM"/>
    </source>
</evidence>
<dbReference type="EMBL" id="SLUI01000002">
    <property type="protein sequence ID" value="TCL39326.1"/>
    <property type="molecule type" value="Genomic_DNA"/>
</dbReference>
<keyword evidence="2" id="KW-1185">Reference proteome</keyword>
<reference evidence="1 2" key="1">
    <citation type="submission" date="2019-03" db="EMBL/GenBank/DDBJ databases">
        <title>Genomic Encyclopedia of Type Strains, Phase IV (KMG-IV): sequencing the most valuable type-strain genomes for metagenomic binning, comparative biology and taxonomic classification.</title>
        <authorList>
            <person name="Goeker M."/>
        </authorList>
    </citation>
    <scope>NUCLEOTIDE SEQUENCE [LARGE SCALE GENOMIC DNA]</scope>
    <source>
        <strain evidence="1 2">DSM 15969</strain>
    </source>
</reference>
<evidence type="ECO:0000313" key="2">
    <source>
        <dbReference type="Proteomes" id="UP000295063"/>
    </source>
</evidence>
<evidence type="ECO:0000313" key="1">
    <source>
        <dbReference type="EMBL" id="TCL39326.1"/>
    </source>
</evidence>
<sequence>MNSTLRIVLGNTERTAEEVISFFRHHVDDFAGLHMEAVETNPQRVGQLIIDVQAPSESVDTAKLRKMLNETGECMFQVDSIEKR</sequence>
<proteinExistence type="predicted"/>
<name>A0A4R1Q9I5_9FIRM</name>
<accession>A0A4R1Q9I5</accession>
<gene>
    <name evidence="1" type="ORF">EV210_102241</name>
</gene>
<dbReference type="Proteomes" id="UP000295063">
    <property type="component" value="Unassembled WGS sequence"/>
</dbReference>